<keyword evidence="8" id="KW-1185">Reference proteome</keyword>
<organism evidence="7 8">
    <name type="scientific">Pediococcus cellicola</name>
    <dbReference type="NCBI Taxonomy" id="319652"/>
    <lineage>
        <taxon>Bacteria</taxon>
        <taxon>Bacillati</taxon>
        <taxon>Bacillota</taxon>
        <taxon>Bacilli</taxon>
        <taxon>Lactobacillales</taxon>
        <taxon>Lactobacillaceae</taxon>
        <taxon>Pediococcus</taxon>
    </lineage>
</organism>
<reference evidence="7 8" key="1">
    <citation type="journal article" date="2015" name="Genome Announc.">
        <title>Expanding the biotechnology potential of lactobacilli through comparative genomics of 213 strains and associated genera.</title>
        <authorList>
            <person name="Sun Z."/>
            <person name="Harris H.M."/>
            <person name="McCann A."/>
            <person name="Guo C."/>
            <person name="Argimon S."/>
            <person name="Zhang W."/>
            <person name="Yang X."/>
            <person name="Jeffery I.B."/>
            <person name="Cooney J.C."/>
            <person name="Kagawa T.F."/>
            <person name="Liu W."/>
            <person name="Song Y."/>
            <person name="Salvetti E."/>
            <person name="Wrobel A."/>
            <person name="Rasinkangas P."/>
            <person name="Parkhill J."/>
            <person name="Rea M.C."/>
            <person name="O'Sullivan O."/>
            <person name="Ritari J."/>
            <person name="Douillard F.P."/>
            <person name="Paul Ross R."/>
            <person name="Yang R."/>
            <person name="Briner A.E."/>
            <person name="Felis G.E."/>
            <person name="de Vos W.M."/>
            <person name="Barrangou R."/>
            <person name="Klaenhammer T.R."/>
            <person name="Caufield P.W."/>
            <person name="Cui Y."/>
            <person name="Zhang H."/>
            <person name="O'Toole P.W."/>
        </authorList>
    </citation>
    <scope>NUCLEOTIDE SEQUENCE [LARGE SCALE GENOMIC DNA]</scope>
    <source>
        <strain evidence="7 8">DSM 17757</strain>
    </source>
</reference>
<evidence type="ECO:0000256" key="3">
    <source>
        <dbReference type="ARBA" id="ARBA00022777"/>
    </source>
</evidence>
<dbReference type="RefSeq" id="WP_057748243.1">
    <property type="nucleotide sequence ID" value="NZ_BJVH01000001.1"/>
</dbReference>
<dbReference type="GO" id="GO:0004788">
    <property type="term" value="F:thiamine diphosphokinase activity"/>
    <property type="evidence" value="ECO:0007669"/>
    <property type="project" value="UniProtKB-UniRule"/>
</dbReference>
<dbReference type="GO" id="GO:0009229">
    <property type="term" value="P:thiamine diphosphate biosynthetic process"/>
    <property type="evidence" value="ECO:0007669"/>
    <property type="project" value="InterPro"/>
</dbReference>
<dbReference type="InterPro" id="IPR007373">
    <property type="entry name" value="Thiamin_PyroPKinase_B1-bd"/>
</dbReference>
<proteinExistence type="predicted"/>
<dbReference type="Gene3D" id="3.40.50.10240">
    <property type="entry name" value="Thiamin pyrophosphokinase, catalytic domain"/>
    <property type="match status" value="1"/>
</dbReference>
<evidence type="ECO:0000256" key="5">
    <source>
        <dbReference type="NCBIfam" id="TIGR01378"/>
    </source>
</evidence>
<keyword evidence="3 7" id="KW-0418">Kinase</keyword>
<dbReference type="AlphaFoldDB" id="A0A0R2J114"/>
<dbReference type="GO" id="GO:0016301">
    <property type="term" value="F:kinase activity"/>
    <property type="evidence" value="ECO:0007669"/>
    <property type="project" value="UniProtKB-KW"/>
</dbReference>
<dbReference type="PANTHER" id="PTHR41299:SF1">
    <property type="entry name" value="THIAMINE PYROPHOSPHOKINASE"/>
    <property type="match status" value="1"/>
</dbReference>
<dbReference type="Proteomes" id="UP000051568">
    <property type="component" value="Unassembled WGS sequence"/>
</dbReference>
<dbReference type="PANTHER" id="PTHR41299">
    <property type="entry name" value="THIAMINE PYROPHOSPHOKINASE"/>
    <property type="match status" value="1"/>
</dbReference>
<gene>
    <name evidence="7" type="ORF">IV80_GL000220</name>
</gene>
<dbReference type="PATRIC" id="fig|319652.3.peg.222"/>
<evidence type="ECO:0000256" key="2">
    <source>
        <dbReference type="ARBA" id="ARBA00022741"/>
    </source>
</evidence>
<keyword evidence="4" id="KW-0067">ATP-binding</keyword>
<dbReference type="InterPro" id="IPR007371">
    <property type="entry name" value="TPK_catalytic"/>
</dbReference>
<keyword evidence="2" id="KW-0547">Nucleotide-binding</keyword>
<dbReference type="NCBIfam" id="TIGR01378">
    <property type="entry name" value="thi_PPkinase"/>
    <property type="match status" value="1"/>
</dbReference>
<dbReference type="SMART" id="SM00983">
    <property type="entry name" value="TPK_B1_binding"/>
    <property type="match status" value="1"/>
</dbReference>
<sequence length="218" mass="24742">MKLVNILAGSPQLPDLPIDFTNDVNWIGVDRGSLTLLEHGIIPTLAVGDFDSMSEDELRRVKNRVGKIIQVDPVKDDTDTELALSQAFEKYHANFVNLYGISGGRLDHFLSNFLMVLKPRFNQYAQKIKMIDQQNIIRFFKPGHHQIQAVAGYKYLSFITLGAVQELTLPDEKYRLQDQIDPYPTAYVSNEFVQPTANFSFTSGTVAVIYSRDLKKEQ</sequence>
<dbReference type="GO" id="GO:0006772">
    <property type="term" value="P:thiamine metabolic process"/>
    <property type="evidence" value="ECO:0007669"/>
    <property type="project" value="UniProtKB-UniRule"/>
</dbReference>
<feature type="domain" description="Thiamin pyrophosphokinase thiamin-binding" evidence="6">
    <location>
        <begin position="143"/>
        <end position="207"/>
    </location>
</feature>
<evidence type="ECO:0000256" key="4">
    <source>
        <dbReference type="ARBA" id="ARBA00022840"/>
    </source>
</evidence>
<dbReference type="CDD" id="cd07995">
    <property type="entry name" value="TPK"/>
    <property type="match status" value="1"/>
</dbReference>
<evidence type="ECO:0000313" key="8">
    <source>
        <dbReference type="Proteomes" id="UP000051568"/>
    </source>
</evidence>
<protein>
    <recommendedName>
        <fullName evidence="5">Thiamine diphosphokinase</fullName>
        <ecNumber evidence="5">2.7.6.2</ecNumber>
    </recommendedName>
</protein>
<dbReference type="Pfam" id="PF04263">
    <property type="entry name" value="TPK_catalytic"/>
    <property type="match status" value="1"/>
</dbReference>
<dbReference type="EC" id="2.7.6.2" evidence="5"/>
<dbReference type="InterPro" id="IPR036759">
    <property type="entry name" value="TPK_catalytic_sf"/>
</dbReference>
<comment type="caution">
    <text evidence="7">The sequence shown here is derived from an EMBL/GenBank/DDBJ whole genome shotgun (WGS) entry which is preliminary data.</text>
</comment>
<dbReference type="EMBL" id="JQBR01000001">
    <property type="protein sequence ID" value="KRN67677.1"/>
    <property type="molecule type" value="Genomic_DNA"/>
</dbReference>
<dbReference type="OrthoDB" id="9804377at2"/>
<dbReference type="InterPro" id="IPR006282">
    <property type="entry name" value="Thi_PPkinase"/>
</dbReference>
<keyword evidence="1" id="KW-0808">Transferase</keyword>
<dbReference type="GO" id="GO:0030975">
    <property type="term" value="F:thiamine binding"/>
    <property type="evidence" value="ECO:0007669"/>
    <property type="project" value="InterPro"/>
</dbReference>
<dbReference type="GO" id="GO:0005524">
    <property type="term" value="F:ATP binding"/>
    <property type="evidence" value="ECO:0007669"/>
    <property type="project" value="UniProtKB-KW"/>
</dbReference>
<dbReference type="Pfam" id="PF04265">
    <property type="entry name" value="TPK_B1_binding"/>
    <property type="match status" value="1"/>
</dbReference>
<dbReference type="STRING" id="319652.IV80_GL000220"/>
<dbReference type="InterPro" id="IPR053149">
    <property type="entry name" value="TPK"/>
</dbReference>
<evidence type="ECO:0000313" key="7">
    <source>
        <dbReference type="EMBL" id="KRN67677.1"/>
    </source>
</evidence>
<evidence type="ECO:0000259" key="6">
    <source>
        <dbReference type="SMART" id="SM00983"/>
    </source>
</evidence>
<evidence type="ECO:0000256" key="1">
    <source>
        <dbReference type="ARBA" id="ARBA00022679"/>
    </source>
</evidence>
<accession>A0A0R2J114</accession>
<dbReference type="SUPFAM" id="SSF63999">
    <property type="entry name" value="Thiamin pyrophosphokinase, catalytic domain"/>
    <property type="match status" value="1"/>
</dbReference>
<name>A0A0R2J114_9LACO</name>